<dbReference type="EMBL" id="CP127294">
    <property type="protein sequence ID" value="WIX83755.1"/>
    <property type="molecule type" value="Genomic_DNA"/>
</dbReference>
<evidence type="ECO:0000313" key="2">
    <source>
        <dbReference type="EMBL" id="WIX83755.1"/>
    </source>
</evidence>
<gene>
    <name evidence="2" type="ORF">QRX50_24835</name>
</gene>
<dbReference type="Gene3D" id="3.90.1200.10">
    <property type="match status" value="1"/>
</dbReference>
<dbReference type="Proteomes" id="UP001236014">
    <property type="component" value="Chromosome"/>
</dbReference>
<dbReference type="SUPFAM" id="SSF56112">
    <property type="entry name" value="Protein kinase-like (PK-like)"/>
    <property type="match status" value="1"/>
</dbReference>
<reference evidence="2 3" key="1">
    <citation type="submission" date="2023-06" db="EMBL/GenBank/DDBJ databases">
        <authorList>
            <person name="Oyuntsetseg B."/>
            <person name="Kim S.B."/>
        </authorList>
    </citation>
    <scope>NUCLEOTIDE SEQUENCE [LARGE SCALE GENOMIC DNA]</scope>
    <source>
        <strain evidence="2 3">2-15</strain>
    </source>
</reference>
<dbReference type="KEGG" id="acab:QRX50_24835"/>
<protein>
    <submittedName>
        <fullName evidence="2">Phosphotransferase family protein</fullName>
    </submittedName>
</protein>
<dbReference type="InterPro" id="IPR011009">
    <property type="entry name" value="Kinase-like_dom_sf"/>
</dbReference>
<organism evidence="2 3">
    <name type="scientific">Amycolatopsis carbonis</name>
    <dbReference type="NCBI Taxonomy" id="715471"/>
    <lineage>
        <taxon>Bacteria</taxon>
        <taxon>Bacillati</taxon>
        <taxon>Actinomycetota</taxon>
        <taxon>Actinomycetes</taxon>
        <taxon>Pseudonocardiales</taxon>
        <taxon>Pseudonocardiaceae</taxon>
        <taxon>Amycolatopsis</taxon>
    </lineage>
</organism>
<dbReference type="Gene3D" id="3.30.200.20">
    <property type="entry name" value="Phosphorylase Kinase, domain 1"/>
    <property type="match status" value="1"/>
</dbReference>
<name>A0A9Y2MWB4_9PSEU</name>
<evidence type="ECO:0000313" key="3">
    <source>
        <dbReference type="Proteomes" id="UP001236014"/>
    </source>
</evidence>
<dbReference type="PANTHER" id="PTHR21310">
    <property type="entry name" value="AMINOGLYCOSIDE PHOSPHOTRANSFERASE-RELATED-RELATED"/>
    <property type="match status" value="1"/>
</dbReference>
<dbReference type="InterPro" id="IPR051678">
    <property type="entry name" value="AGP_Transferase"/>
</dbReference>
<dbReference type="AlphaFoldDB" id="A0A9Y2MWB4"/>
<dbReference type="PANTHER" id="PTHR21310:SF57">
    <property type="entry name" value="BLR2944 PROTEIN"/>
    <property type="match status" value="1"/>
</dbReference>
<dbReference type="CDD" id="cd05154">
    <property type="entry name" value="ACAD10_11_N-like"/>
    <property type="match status" value="1"/>
</dbReference>
<accession>A0A9Y2MWB4</accession>
<dbReference type="InterPro" id="IPR002575">
    <property type="entry name" value="Aminoglycoside_PTrfase"/>
</dbReference>
<feature type="domain" description="Aminoglycoside phosphotransferase" evidence="1">
    <location>
        <begin position="30"/>
        <end position="254"/>
    </location>
</feature>
<dbReference type="RefSeq" id="WP_285974301.1">
    <property type="nucleotide sequence ID" value="NZ_CP127294.1"/>
</dbReference>
<dbReference type="InterPro" id="IPR041726">
    <property type="entry name" value="ACAD10_11_N"/>
</dbReference>
<dbReference type="Pfam" id="PF01636">
    <property type="entry name" value="APH"/>
    <property type="match status" value="1"/>
</dbReference>
<keyword evidence="3" id="KW-1185">Reference proteome</keyword>
<evidence type="ECO:0000259" key="1">
    <source>
        <dbReference type="Pfam" id="PF01636"/>
    </source>
</evidence>
<sequence>MTSTLDEQLHEFLSAQLGSVPKIVDLTRVGVGRSRENWVFDLVDPATGDREPLILRRDPEGGLVDTDRGTEFAVLRALEPSGLPAPQARWLDSEGQWLGKPSLIMRREPGDCDYRVVNGDRPLAERTRLARRFCELLAEVHSVDWRSTGLGAVFEDPGEQAALAELERWDTVLRQDQLEALPEVDLALAWLREHAPASARTVLVHADFKPGNILLQGDRVSALLDWELAHLGDPLEDLGWVVQPLRHREHLIEGAWEREDLVRHYRETTGLDVDETALEWWVVFSTFKTVVMQVSGLRAFLDGRSDEPYRPTGRVLRTLLTAIAERS</sequence>
<proteinExistence type="predicted"/>